<evidence type="ECO:0000259" key="9">
    <source>
        <dbReference type="PROSITE" id="PS50939"/>
    </source>
</evidence>
<evidence type="ECO:0000256" key="6">
    <source>
        <dbReference type="ARBA" id="ARBA00023136"/>
    </source>
</evidence>
<feature type="transmembrane region" description="Helical" evidence="8">
    <location>
        <begin position="105"/>
        <end position="126"/>
    </location>
</feature>
<evidence type="ECO:0000256" key="2">
    <source>
        <dbReference type="ARBA" id="ARBA00022448"/>
    </source>
</evidence>
<sequence>MSDACTRQRVKEIRDMTGALSEENEERCEALESRTAIPKQTQTIGRKRKAVDEEQQSGKLQRSSPGMVKRHNEVPRWTGEASGEPTPSPLSVAFQVKPAPFMEKIVAISIRILMLRLPPIVLIPWFGFKINVYKVMAPGLVPSGNESIENDEFKDVEEYMMRYLKNNDVNKDTFFSKMFLCGDSVIIVLRNPKSKVIITALNALFVDIAGRKPLLLVSGGVGFVMGCLVAAISFYFKMSSDNRNAVGLVDFTTGQISVDGGNAGGSRLHRKNLIRYGSTSILFAKQQPAFAVGVAGFVTGIKLGSDSTGITYTSHRNMGITLFILGIIQVLAFFLRPKPDSKYRSYWNIYHRGCGYSMLILSIIQVYSGLDILDPEKKWKHTYTGILIALGVVTVLLEALSWFIFLKRKKEEKTHAGTNGGYGANEQV</sequence>
<comment type="caution">
    <text evidence="10">The sequence shown here is derived from an EMBL/GenBank/DDBJ whole genome shotgun (WGS) entry which is preliminary data.</text>
</comment>
<dbReference type="Pfam" id="PF03188">
    <property type="entry name" value="Cytochrom_B561"/>
    <property type="match status" value="1"/>
</dbReference>
<dbReference type="CDD" id="cd08760">
    <property type="entry name" value="Cyt_b561_FRRS1_like"/>
    <property type="match status" value="1"/>
</dbReference>
<dbReference type="STRING" id="35608.A0A2U1L3E6"/>
<keyword evidence="11" id="KW-1185">Reference proteome</keyword>
<dbReference type="SMART" id="SM00665">
    <property type="entry name" value="B561"/>
    <property type="match status" value="1"/>
</dbReference>
<evidence type="ECO:0000256" key="4">
    <source>
        <dbReference type="ARBA" id="ARBA00022982"/>
    </source>
</evidence>
<evidence type="ECO:0000256" key="8">
    <source>
        <dbReference type="SAM" id="Phobius"/>
    </source>
</evidence>
<reference evidence="10 11" key="1">
    <citation type="journal article" date="2018" name="Mol. Plant">
        <title>The genome of Artemisia annua provides insight into the evolution of Asteraceae family and artemisinin biosynthesis.</title>
        <authorList>
            <person name="Shen Q."/>
            <person name="Zhang L."/>
            <person name="Liao Z."/>
            <person name="Wang S."/>
            <person name="Yan T."/>
            <person name="Shi P."/>
            <person name="Liu M."/>
            <person name="Fu X."/>
            <person name="Pan Q."/>
            <person name="Wang Y."/>
            <person name="Lv Z."/>
            <person name="Lu X."/>
            <person name="Zhang F."/>
            <person name="Jiang W."/>
            <person name="Ma Y."/>
            <person name="Chen M."/>
            <person name="Hao X."/>
            <person name="Li L."/>
            <person name="Tang Y."/>
            <person name="Lv G."/>
            <person name="Zhou Y."/>
            <person name="Sun X."/>
            <person name="Brodelius P.E."/>
            <person name="Rose J.K.C."/>
            <person name="Tang K."/>
        </authorList>
    </citation>
    <scope>NUCLEOTIDE SEQUENCE [LARGE SCALE GENOMIC DNA]</scope>
    <source>
        <strain evidence="11">cv. Huhao1</strain>
        <tissue evidence="10">Leaf</tissue>
    </source>
</reference>
<keyword evidence="5 8" id="KW-1133">Transmembrane helix</keyword>
<feature type="domain" description="Cytochrome b561" evidence="9">
    <location>
        <begin position="217"/>
        <end position="406"/>
    </location>
</feature>
<dbReference type="AlphaFoldDB" id="A0A2U1L3E6"/>
<keyword evidence="3 8" id="KW-0812">Transmembrane</keyword>
<keyword evidence="2" id="KW-0813">Transport</keyword>
<feature type="region of interest" description="Disordered" evidence="7">
    <location>
        <begin position="16"/>
        <end position="87"/>
    </location>
</feature>
<dbReference type="GO" id="GO:0016020">
    <property type="term" value="C:membrane"/>
    <property type="evidence" value="ECO:0007669"/>
    <property type="project" value="UniProtKB-SubCell"/>
</dbReference>
<evidence type="ECO:0000256" key="1">
    <source>
        <dbReference type="ARBA" id="ARBA00004370"/>
    </source>
</evidence>
<dbReference type="PANTHER" id="PTHR23130">
    <property type="entry name" value="CYTOCHROME B561 AND DOMON DOMAIN-CONTAINING PROTEIN"/>
    <property type="match status" value="1"/>
</dbReference>
<evidence type="ECO:0000313" key="10">
    <source>
        <dbReference type="EMBL" id="PWA43515.1"/>
    </source>
</evidence>
<dbReference type="Gene3D" id="1.20.120.1770">
    <property type="match status" value="1"/>
</dbReference>
<dbReference type="EMBL" id="PKPP01011788">
    <property type="protein sequence ID" value="PWA43515.1"/>
    <property type="molecule type" value="Genomic_DNA"/>
</dbReference>
<keyword evidence="4" id="KW-0249">Electron transport</keyword>
<comment type="subcellular location">
    <subcellularLocation>
        <location evidence="1">Membrane</location>
    </subcellularLocation>
</comment>
<evidence type="ECO:0000256" key="7">
    <source>
        <dbReference type="SAM" id="MobiDB-lite"/>
    </source>
</evidence>
<feature type="transmembrane region" description="Helical" evidence="8">
    <location>
        <begin position="318"/>
        <end position="337"/>
    </location>
</feature>
<dbReference type="Proteomes" id="UP000245207">
    <property type="component" value="Unassembled WGS sequence"/>
</dbReference>
<keyword evidence="6 8" id="KW-0472">Membrane</keyword>
<organism evidence="10 11">
    <name type="scientific">Artemisia annua</name>
    <name type="common">Sweet wormwood</name>
    <dbReference type="NCBI Taxonomy" id="35608"/>
    <lineage>
        <taxon>Eukaryota</taxon>
        <taxon>Viridiplantae</taxon>
        <taxon>Streptophyta</taxon>
        <taxon>Embryophyta</taxon>
        <taxon>Tracheophyta</taxon>
        <taxon>Spermatophyta</taxon>
        <taxon>Magnoliopsida</taxon>
        <taxon>eudicotyledons</taxon>
        <taxon>Gunneridae</taxon>
        <taxon>Pentapetalae</taxon>
        <taxon>asterids</taxon>
        <taxon>campanulids</taxon>
        <taxon>Asterales</taxon>
        <taxon>Asteraceae</taxon>
        <taxon>Asteroideae</taxon>
        <taxon>Anthemideae</taxon>
        <taxon>Artemisiinae</taxon>
        <taxon>Artemisia</taxon>
    </lineage>
</organism>
<name>A0A2U1L3E6_ARTAN</name>
<feature type="transmembrane region" description="Helical" evidence="8">
    <location>
        <begin position="276"/>
        <end position="298"/>
    </location>
</feature>
<dbReference type="Gene3D" id="2.30.30.100">
    <property type="match status" value="1"/>
</dbReference>
<dbReference type="PANTHER" id="PTHR23130:SF196">
    <property type="entry name" value="DOMON DOMAIN-CONTAINING PROTEIN"/>
    <property type="match status" value="1"/>
</dbReference>
<proteinExistence type="predicted"/>
<evidence type="ECO:0000313" key="11">
    <source>
        <dbReference type="Proteomes" id="UP000245207"/>
    </source>
</evidence>
<feature type="transmembrane region" description="Helical" evidence="8">
    <location>
        <begin position="382"/>
        <end position="405"/>
    </location>
</feature>
<accession>A0A2U1L3E6</accession>
<evidence type="ECO:0000256" key="3">
    <source>
        <dbReference type="ARBA" id="ARBA00022692"/>
    </source>
</evidence>
<dbReference type="InterPro" id="IPR006593">
    <property type="entry name" value="Cyt_b561/ferric_Rdtase_TM"/>
</dbReference>
<protein>
    <submittedName>
        <fullName evidence="10">Cytochrome b561 and DOMON domain-containing protein</fullName>
    </submittedName>
</protein>
<gene>
    <name evidence="10" type="ORF">CTI12_AA534930</name>
</gene>
<feature type="transmembrane region" description="Helical" evidence="8">
    <location>
        <begin position="349"/>
        <end position="370"/>
    </location>
</feature>
<feature type="transmembrane region" description="Helical" evidence="8">
    <location>
        <begin position="214"/>
        <end position="236"/>
    </location>
</feature>
<evidence type="ECO:0000256" key="5">
    <source>
        <dbReference type="ARBA" id="ARBA00022989"/>
    </source>
</evidence>
<dbReference type="PROSITE" id="PS50939">
    <property type="entry name" value="CYTOCHROME_B561"/>
    <property type="match status" value="1"/>
</dbReference>